<dbReference type="GO" id="GO:0005085">
    <property type="term" value="F:guanyl-nucleotide exchange factor activity"/>
    <property type="evidence" value="ECO:0007669"/>
    <property type="project" value="UniProtKB-KW"/>
</dbReference>
<dbReference type="GO" id="GO:0005737">
    <property type="term" value="C:cytoplasm"/>
    <property type="evidence" value="ECO:0007669"/>
    <property type="project" value="TreeGrafter"/>
</dbReference>
<dbReference type="InterPro" id="IPR051336">
    <property type="entry name" value="RhoGEF_Guanine_NuclExch_SF"/>
</dbReference>
<dbReference type="SUPFAM" id="SSF46966">
    <property type="entry name" value="Spectrin repeat"/>
    <property type="match status" value="1"/>
</dbReference>
<evidence type="ECO:0000313" key="3">
    <source>
        <dbReference type="Proteomes" id="UP001279410"/>
    </source>
</evidence>
<evidence type="ECO:0000313" key="2">
    <source>
        <dbReference type="EMBL" id="GLD72170.1"/>
    </source>
</evidence>
<dbReference type="PANTHER" id="PTHR22826:SF106">
    <property type="entry name" value="TRIO, ISOFORM A"/>
    <property type="match status" value="1"/>
</dbReference>
<evidence type="ECO:0000256" key="1">
    <source>
        <dbReference type="ARBA" id="ARBA00022658"/>
    </source>
</evidence>
<organism evidence="2 3">
    <name type="scientific">Lates japonicus</name>
    <name type="common">Japanese lates</name>
    <dbReference type="NCBI Taxonomy" id="270547"/>
    <lineage>
        <taxon>Eukaryota</taxon>
        <taxon>Metazoa</taxon>
        <taxon>Chordata</taxon>
        <taxon>Craniata</taxon>
        <taxon>Vertebrata</taxon>
        <taxon>Euteleostomi</taxon>
        <taxon>Actinopterygii</taxon>
        <taxon>Neopterygii</taxon>
        <taxon>Teleostei</taxon>
        <taxon>Neoteleostei</taxon>
        <taxon>Acanthomorphata</taxon>
        <taxon>Carangaria</taxon>
        <taxon>Carangaria incertae sedis</taxon>
        <taxon>Centropomidae</taxon>
        <taxon>Lates</taxon>
    </lineage>
</organism>
<name>A0AAD3NI63_LATJO</name>
<comment type="caution">
    <text evidence="2">The sequence shown here is derived from an EMBL/GenBank/DDBJ whole genome shotgun (WGS) entry which is preliminary data.</text>
</comment>
<accession>A0AAD3NI63</accession>
<dbReference type="EMBL" id="BRZM01000896">
    <property type="protein sequence ID" value="GLD72170.1"/>
    <property type="molecule type" value="Genomic_DNA"/>
</dbReference>
<dbReference type="Gene3D" id="1.20.58.60">
    <property type="match status" value="1"/>
</dbReference>
<dbReference type="GO" id="GO:0007411">
    <property type="term" value="P:axon guidance"/>
    <property type="evidence" value="ECO:0007669"/>
    <property type="project" value="TreeGrafter"/>
</dbReference>
<keyword evidence="1" id="KW-0344">Guanine-nucleotide releasing factor</keyword>
<reference evidence="2" key="1">
    <citation type="submission" date="2022-08" db="EMBL/GenBank/DDBJ databases">
        <title>Genome sequencing of akame (Lates japonicus).</title>
        <authorList>
            <person name="Hashiguchi Y."/>
            <person name="Takahashi H."/>
        </authorList>
    </citation>
    <scope>NUCLEOTIDE SEQUENCE</scope>
    <source>
        <strain evidence="2">Kochi</strain>
    </source>
</reference>
<proteinExistence type="predicted"/>
<dbReference type="PANTHER" id="PTHR22826">
    <property type="entry name" value="RHO GUANINE EXCHANGE FACTOR-RELATED"/>
    <property type="match status" value="1"/>
</dbReference>
<gene>
    <name evidence="2" type="ORF">AKAME5_002349400</name>
</gene>
<keyword evidence="3" id="KW-1185">Reference proteome</keyword>
<sequence>MSNAVHLLSRLEDLQFLSGELEAWCKVCSEEDYHHRMQELELIHRHQTSSVWRYLAASKVDCTQRLQLCVFQQDVQQVMDWIENHGEAFLSKHTGVGKSLHRARALQKRHDDFEDVAQNTYTNADKLLEAASSWLRLRVL</sequence>
<protein>
    <submittedName>
        <fullName evidence="2">Kalirin isoform X2</fullName>
    </submittedName>
</protein>
<dbReference type="Proteomes" id="UP001279410">
    <property type="component" value="Unassembled WGS sequence"/>
</dbReference>
<dbReference type="GO" id="GO:0019898">
    <property type="term" value="C:extrinsic component of membrane"/>
    <property type="evidence" value="ECO:0007669"/>
    <property type="project" value="TreeGrafter"/>
</dbReference>
<dbReference type="AlphaFoldDB" id="A0AAD3NI63"/>